<evidence type="ECO:0000313" key="4">
    <source>
        <dbReference type="Proteomes" id="UP000283210"/>
    </source>
</evidence>
<reference evidence="3 4" key="1">
    <citation type="submission" date="2018-11" db="EMBL/GenBank/DDBJ databases">
        <authorList>
            <person name="Lopez-Roques C."/>
            <person name="Donnadieu C."/>
            <person name="Bouchez O."/>
            <person name="Klopp C."/>
            <person name="Cabau C."/>
            <person name="Zahm M."/>
        </authorList>
    </citation>
    <scope>NUCLEOTIDE SEQUENCE [LARGE SCALE GENOMIC DNA]</scope>
    <source>
        <strain evidence="3">RS831</strain>
        <tissue evidence="3">Whole body</tissue>
    </source>
</reference>
<organism evidence="3 4">
    <name type="scientific">Oryzias javanicus</name>
    <name type="common">Javanese ricefish</name>
    <name type="synonym">Aplocheilus javanicus</name>
    <dbReference type="NCBI Taxonomy" id="123683"/>
    <lineage>
        <taxon>Eukaryota</taxon>
        <taxon>Metazoa</taxon>
        <taxon>Chordata</taxon>
        <taxon>Craniata</taxon>
        <taxon>Vertebrata</taxon>
        <taxon>Euteleostomi</taxon>
        <taxon>Actinopterygii</taxon>
        <taxon>Neopterygii</taxon>
        <taxon>Teleostei</taxon>
        <taxon>Neoteleostei</taxon>
        <taxon>Acanthomorphata</taxon>
        <taxon>Ovalentaria</taxon>
        <taxon>Atherinomorphae</taxon>
        <taxon>Beloniformes</taxon>
        <taxon>Adrianichthyidae</taxon>
        <taxon>Oryziinae</taxon>
        <taxon>Oryzias</taxon>
    </lineage>
</organism>
<dbReference type="Proteomes" id="UP000283210">
    <property type="component" value="Chromosome 4"/>
</dbReference>
<evidence type="ECO:0000313" key="3">
    <source>
        <dbReference type="EMBL" id="RVE74150.1"/>
    </source>
</evidence>
<reference evidence="3 4" key="2">
    <citation type="submission" date="2019-01" db="EMBL/GenBank/DDBJ databases">
        <title>A chromosome length genome reference of the Java medaka (oryzias javanicus).</title>
        <authorList>
            <person name="Herpin A."/>
            <person name="Takehana Y."/>
            <person name="Naruse K."/>
            <person name="Ansai S."/>
            <person name="Kawaguchi M."/>
        </authorList>
    </citation>
    <scope>NUCLEOTIDE SEQUENCE [LARGE SCALE GENOMIC DNA]</scope>
    <source>
        <strain evidence="3">RS831</strain>
        <tissue evidence="3">Whole body</tissue>
    </source>
</reference>
<feature type="compositionally biased region" description="Basic and acidic residues" evidence="2">
    <location>
        <begin position="60"/>
        <end position="88"/>
    </location>
</feature>
<evidence type="ECO:0000256" key="2">
    <source>
        <dbReference type="SAM" id="MobiDB-lite"/>
    </source>
</evidence>
<protein>
    <submittedName>
        <fullName evidence="3">Uncharacterized protein</fullName>
    </submittedName>
</protein>
<evidence type="ECO:0000256" key="1">
    <source>
        <dbReference type="SAM" id="Coils"/>
    </source>
</evidence>
<proteinExistence type="predicted"/>
<keyword evidence="1" id="KW-0175">Coiled coil</keyword>
<dbReference type="OrthoDB" id="654211at2759"/>
<feature type="compositionally biased region" description="Polar residues" evidence="2">
    <location>
        <begin position="49"/>
        <end position="58"/>
    </location>
</feature>
<dbReference type="EMBL" id="CM012440">
    <property type="protein sequence ID" value="RVE74150.1"/>
    <property type="molecule type" value="Genomic_DNA"/>
</dbReference>
<sequence length="141" mass="16201">MSAVQCLRDFISVRLTAAAEEILSEFEKTIVRYEEEIARQRRLLDTSWKTQSPTNSAVLSEHHGSTDEDLCDKDANTSVKEEEPQIKEEVEELCISQDEELPDLKEETDSLLIPAYEDDRCLEHYLNIHQGATLEGYKSHM</sequence>
<feature type="coiled-coil region" evidence="1">
    <location>
        <begin position="16"/>
        <end position="43"/>
    </location>
</feature>
<dbReference type="AlphaFoldDB" id="A0A437DHA4"/>
<name>A0A437DHA4_ORYJA</name>
<keyword evidence="4" id="KW-1185">Reference proteome</keyword>
<gene>
    <name evidence="3" type="ORF">OJAV_G00038580</name>
</gene>
<accession>A0A437DHA4</accession>
<feature type="region of interest" description="Disordered" evidence="2">
    <location>
        <begin position="49"/>
        <end position="88"/>
    </location>
</feature>